<proteinExistence type="predicted"/>
<organism evidence="2 3">
    <name type="scientific">Methylovulum psychrotolerans</name>
    <dbReference type="NCBI Taxonomy" id="1704499"/>
    <lineage>
        <taxon>Bacteria</taxon>
        <taxon>Pseudomonadati</taxon>
        <taxon>Pseudomonadota</taxon>
        <taxon>Gammaproteobacteria</taxon>
        <taxon>Methylococcales</taxon>
        <taxon>Methylococcaceae</taxon>
        <taxon>Methylovulum</taxon>
    </lineage>
</organism>
<keyword evidence="1" id="KW-0472">Membrane</keyword>
<comment type="caution">
    <text evidence="2">The sequence shown here is derived from an EMBL/GenBank/DDBJ whole genome shotgun (WGS) entry which is preliminary data.</text>
</comment>
<evidence type="ECO:0000313" key="2">
    <source>
        <dbReference type="EMBL" id="POZ51528.1"/>
    </source>
</evidence>
<keyword evidence="1" id="KW-1133">Transmembrane helix</keyword>
<dbReference type="AlphaFoldDB" id="A0A2S5CL59"/>
<dbReference type="Proteomes" id="UP000237423">
    <property type="component" value="Unassembled WGS sequence"/>
</dbReference>
<evidence type="ECO:0000313" key="3">
    <source>
        <dbReference type="Proteomes" id="UP000237423"/>
    </source>
</evidence>
<sequence length="113" mass="12189">MDMGGRWVINVMLAFGVFCCVALIGMSLFETFTTAKPECGFDDRIPCTRIAFFFESLAISAFILIGFLVLGSGGLVGHLSQLILPLSFGLLSGAIAATLFYRRLSSQGKANRL</sequence>
<evidence type="ECO:0000256" key="1">
    <source>
        <dbReference type="SAM" id="Phobius"/>
    </source>
</evidence>
<protein>
    <submittedName>
        <fullName evidence="2">Uncharacterized protein</fullName>
    </submittedName>
</protein>
<accession>A0A2S5CL59</accession>
<dbReference type="EMBL" id="PGFZ01000005">
    <property type="protein sequence ID" value="POZ51528.1"/>
    <property type="molecule type" value="Genomic_DNA"/>
</dbReference>
<name>A0A2S5CL59_9GAMM</name>
<reference evidence="2 3" key="1">
    <citation type="submission" date="2017-11" db="EMBL/GenBank/DDBJ databases">
        <title>Draft Genome Sequence of Methylobacter psychrotolerans Sph1T, an Obligate Methanotroph from Low-Temperature Environments.</title>
        <authorList>
            <person name="Oshkin I.Y."/>
            <person name="Miroshnikov K."/>
            <person name="Belova S.E."/>
            <person name="Korzhenkov A."/>
            <person name="Toshchakov S.V."/>
            <person name="Dedysh S.N."/>
        </authorList>
    </citation>
    <scope>NUCLEOTIDE SEQUENCE [LARGE SCALE GENOMIC DNA]</scope>
    <source>
        <strain evidence="2 3">Sph1</strain>
    </source>
</reference>
<feature type="transmembrane region" description="Helical" evidence="1">
    <location>
        <begin position="6"/>
        <end position="29"/>
    </location>
</feature>
<feature type="transmembrane region" description="Helical" evidence="1">
    <location>
        <begin position="82"/>
        <end position="101"/>
    </location>
</feature>
<gene>
    <name evidence="2" type="ORF">AADEFJLK_02394</name>
</gene>
<keyword evidence="1" id="KW-0812">Transmembrane</keyword>
<feature type="transmembrane region" description="Helical" evidence="1">
    <location>
        <begin position="50"/>
        <end position="70"/>
    </location>
</feature>